<keyword evidence="3" id="KW-0560">Oxidoreductase</keyword>
<evidence type="ECO:0000256" key="2">
    <source>
        <dbReference type="ARBA" id="ARBA00006936"/>
    </source>
</evidence>
<dbReference type="eggNOG" id="KOG0450">
    <property type="taxonomic scope" value="Eukaryota"/>
</dbReference>
<proteinExistence type="inferred from homology"/>
<dbReference type="Gene3D" id="3.40.50.970">
    <property type="match status" value="1"/>
</dbReference>
<dbReference type="InterPro" id="IPR011603">
    <property type="entry name" value="2oxoglutarate_DH_E1"/>
</dbReference>
<name>A0A0D3I6D9_EMIH1</name>
<accession>A0A0D3I6D9</accession>
<dbReference type="GO" id="GO:0045252">
    <property type="term" value="C:oxoglutarate dehydrogenase complex"/>
    <property type="evidence" value="ECO:0007669"/>
    <property type="project" value="TreeGrafter"/>
</dbReference>
<evidence type="ECO:0000256" key="5">
    <source>
        <dbReference type="SAM" id="MobiDB-lite"/>
    </source>
</evidence>
<dbReference type="EnsemblProtists" id="EOD06824">
    <property type="protein sequence ID" value="EOD06824"/>
    <property type="gene ID" value="EMIHUDRAFT_106752"/>
</dbReference>
<feature type="region of interest" description="Disordered" evidence="5">
    <location>
        <begin position="108"/>
        <end position="141"/>
    </location>
</feature>
<dbReference type="Proteomes" id="UP000013827">
    <property type="component" value="Unassembled WGS sequence"/>
</dbReference>
<dbReference type="GO" id="GO:0006099">
    <property type="term" value="P:tricarboxylic acid cycle"/>
    <property type="evidence" value="ECO:0007669"/>
    <property type="project" value="TreeGrafter"/>
</dbReference>
<dbReference type="PaxDb" id="2903-EOD06824"/>
<dbReference type="AlphaFoldDB" id="A0A0D3I6D9"/>
<evidence type="ECO:0000256" key="1">
    <source>
        <dbReference type="ARBA" id="ARBA00001964"/>
    </source>
</evidence>
<protein>
    <submittedName>
        <fullName evidence="6">Uncharacterized protein</fullName>
    </submittedName>
</protein>
<evidence type="ECO:0000313" key="7">
    <source>
        <dbReference type="Proteomes" id="UP000013827"/>
    </source>
</evidence>
<reference evidence="7" key="1">
    <citation type="journal article" date="2013" name="Nature">
        <title>Pan genome of the phytoplankton Emiliania underpins its global distribution.</title>
        <authorList>
            <person name="Read B.A."/>
            <person name="Kegel J."/>
            <person name="Klute M.J."/>
            <person name="Kuo A."/>
            <person name="Lefebvre S.C."/>
            <person name="Maumus F."/>
            <person name="Mayer C."/>
            <person name="Miller J."/>
            <person name="Monier A."/>
            <person name="Salamov A."/>
            <person name="Young J."/>
            <person name="Aguilar M."/>
            <person name="Claverie J.M."/>
            <person name="Frickenhaus S."/>
            <person name="Gonzalez K."/>
            <person name="Herman E.K."/>
            <person name="Lin Y.C."/>
            <person name="Napier J."/>
            <person name="Ogata H."/>
            <person name="Sarno A.F."/>
            <person name="Shmutz J."/>
            <person name="Schroeder D."/>
            <person name="de Vargas C."/>
            <person name="Verret F."/>
            <person name="von Dassow P."/>
            <person name="Valentin K."/>
            <person name="Van de Peer Y."/>
            <person name="Wheeler G."/>
            <person name="Dacks J.B."/>
            <person name="Delwiche C.F."/>
            <person name="Dyhrman S.T."/>
            <person name="Glockner G."/>
            <person name="John U."/>
            <person name="Richards T."/>
            <person name="Worden A.Z."/>
            <person name="Zhang X."/>
            <person name="Grigoriev I.V."/>
            <person name="Allen A.E."/>
            <person name="Bidle K."/>
            <person name="Borodovsky M."/>
            <person name="Bowler C."/>
            <person name="Brownlee C."/>
            <person name="Cock J.M."/>
            <person name="Elias M."/>
            <person name="Gladyshev V.N."/>
            <person name="Groth M."/>
            <person name="Guda C."/>
            <person name="Hadaegh A."/>
            <person name="Iglesias-Rodriguez M.D."/>
            <person name="Jenkins J."/>
            <person name="Jones B.M."/>
            <person name="Lawson T."/>
            <person name="Leese F."/>
            <person name="Lindquist E."/>
            <person name="Lobanov A."/>
            <person name="Lomsadze A."/>
            <person name="Malik S.B."/>
            <person name="Marsh M.E."/>
            <person name="Mackinder L."/>
            <person name="Mock T."/>
            <person name="Mueller-Roeber B."/>
            <person name="Pagarete A."/>
            <person name="Parker M."/>
            <person name="Probert I."/>
            <person name="Quesneville H."/>
            <person name="Raines C."/>
            <person name="Rensing S.A."/>
            <person name="Riano-Pachon D.M."/>
            <person name="Richier S."/>
            <person name="Rokitta S."/>
            <person name="Shiraiwa Y."/>
            <person name="Soanes D.M."/>
            <person name="van der Giezen M."/>
            <person name="Wahlund T.M."/>
            <person name="Williams B."/>
            <person name="Wilson W."/>
            <person name="Wolfe G."/>
            <person name="Wurch L.L."/>
        </authorList>
    </citation>
    <scope>NUCLEOTIDE SEQUENCE</scope>
</reference>
<dbReference type="GO" id="GO:0005739">
    <property type="term" value="C:mitochondrion"/>
    <property type="evidence" value="ECO:0007669"/>
    <property type="project" value="TreeGrafter"/>
</dbReference>
<keyword evidence="4" id="KW-0786">Thiamine pyrophosphate</keyword>
<dbReference type="STRING" id="2903.R1DDE8"/>
<dbReference type="GO" id="GO:0004591">
    <property type="term" value="F:oxoglutarate dehydrogenase (succinyl-transferring) activity"/>
    <property type="evidence" value="ECO:0007669"/>
    <property type="project" value="TreeGrafter"/>
</dbReference>
<reference evidence="6" key="2">
    <citation type="submission" date="2024-10" db="UniProtKB">
        <authorList>
            <consortium name="EnsemblProtists"/>
        </authorList>
    </citation>
    <scope>IDENTIFICATION</scope>
</reference>
<dbReference type="GO" id="GO:0030976">
    <property type="term" value="F:thiamine pyrophosphate binding"/>
    <property type="evidence" value="ECO:0007669"/>
    <property type="project" value="InterPro"/>
</dbReference>
<organism evidence="6 7">
    <name type="scientific">Emiliania huxleyi (strain CCMP1516)</name>
    <dbReference type="NCBI Taxonomy" id="280463"/>
    <lineage>
        <taxon>Eukaryota</taxon>
        <taxon>Haptista</taxon>
        <taxon>Haptophyta</taxon>
        <taxon>Prymnesiophyceae</taxon>
        <taxon>Isochrysidales</taxon>
        <taxon>Noelaerhabdaceae</taxon>
        <taxon>Emiliania</taxon>
    </lineage>
</organism>
<evidence type="ECO:0000256" key="4">
    <source>
        <dbReference type="ARBA" id="ARBA00023052"/>
    </source>
</evidence>
<evidence type="ECO:0000313" key="6">
    <source>
        <dbReference type="EnsemblProtists" id="EOD06824"/>
    </source>
</evidence>
<sequence>MAAAAAVPADVAAAAEQAAAVSPAAGEGEAAAAAARAPRRSPASGHRPFAGTAAARCFDGGGGGGGGGGGVDLCGDHHGIHHGVLEAASIGEANGGGVSCIGGGGASGSGGGGEGGSGGGGGGGEGGSGGGGGGGGGDGGGVVGSGGGGNGGGIGGIGGGSGGGGGGGGGIGCGGFAGGGCTRVEQKLQEKSQAPLRGQPTGHIRAVFYAGSPDHPPSPPDVFTLLAGTRLAARDGSAGLIERTATDGKKMEFDWAAMRVHCFVNGEAMRKENAFLPGVSRLEALPFGPEAHETVSEDEGGALHASLRGGFRRIYLFTWLEADGDPEEAPEVRIGDMWVEPGPAPRRAALPLAKPGVTPRERRSEIARDSAARRVNWVRDKIETPSDQVYQYSAAERQAFLASKFSLAKRFGLEGLEVTLPGRGEMIPYLPVTLPGRGEMIPYLPVTIPGLGEMIPYLPVTIPGLEEMINVAVDRGVENVVLGMAHRGRLNVLAN</sequence>
<feature type="compositionally biased region" description="Low complexity" evidence="5">
    <location>
        <begin position="16"/>
        <end position="45"/>
    </location>
</feature>
<evidence type="ECO:0000256" key="3">
    <source>
        <dbReference type="ARBA" id="ARBA00023002"/>
    </source>
</evidence>
<dbReference type="HOGENOM" id="CLU_551659_0_0_1"/>
<dbReference type="RefSeq" id="XP_005759253.1">
    <property type="nucleotide sequence ID" value="XM_005759196.1"/>
</dbReference>
<keyword evidence="7" id="KW-1185">Reference proteome</keyword>
<comment type="cofactor">
    <cofactor evidence="1">
        <name>thiamine diphosphate</name>
        <dbReference type="ChEBI" id="CHEBI:58937"/>
    </cofactor>
</comment>
<comment type="similarity">
    <text evidence="2">Belongs to the alpha-ketoglutarate dehydrogenase family.</text>
</comment>
<dbReference type="KEGG" id="ehx:EMIHUDRAFT_106752"/>
<dbReference type="PANTHER" id="PTHR23152">
    <property type="entry name" value="2-OXOGLUTARATE DEHYDROGENASE"/>
    <property type="match status" value="1"/>
</dbReference>
<dbReference type="PANTHER" id="PTHR23152:SF4">
    <property type="entry name" value="2-OXOADIPATE DEHYDROGENASE COMPLEX COMPONENT E1"/>
    <property type="match status" value="1"/>
</dbReference>
<feature type="region of interest" description="Disordered" evidence="5">
    <location>
        <begin position="16"/>
        <end position="48"/>
    </location>
</feature>
<dbReference type="GeneID" id="17252953"/>